<sequence>MKETNSINSVSKNNSSKTPEEIYKPLGLTRGTFYRYAKILDNHMNDEIKKMQSKK</sequence>
<gene>
    <name evidence="2" type="ORF">JI747_016200</name>
</gene>
<accession>A0ABS8A3Z6</accession>
<name>A0ABS8A3Z6_9FLAO</name>
<evidence type="ECO:0008006" key="4">
    <source>
        <dbReference type="Google" id="ProtNLM"/>
    </source>
</evidence>
<evidence type="ECO:0000256" key="1">
    <source>
        <dbReference type="SAM" id="MobiDB-lite"/>
    </source>
</evidence>
<evidence type="ECO:0000313" key="3">
    <source>
        <dbReference type="Proteomes" id="UP000618240"/>
    </source>
</evidence>
<proteinExistence type="predicted"/>
<dbReference type="RefSeq" id="WP_225689916.1">
    <property type="nucleotide sequence ID" value="NZ_JAERSE020000004.1"/>
</dbReference>
<protein>
    <recommendedName>
        <fullName evidence="4">Helix-turn-helix domain of resolvase</fullName>
    </recommendedName>
</protein>
<evidence type="ECO:0000313" key="2">
    <source>
        <dbReference type="EMBL" id="MCA6068711.1"/>
    </source>
</evidence>
<dbReference type="EMBL" id="JAERSE020000004">
    <property type="protein sequence ID" value="MCA6068711.1"/>
    <property type="molecule type" value="Genomic_DNA"/>
</dbReference>
<reference evidence="2 3" key="1">
    <citation type="submission" date="2021-09" db="EMBL/GenBank/DDBJ databases">
        <title>Genome sequencing and assembly of Chryseobacterium sp. RG1.</title>
        <authorList>
            <person name="Chhetri G."/>
        </authorList>
    </citation>
    <scope>NUCLEOTIDE SEQUENCE [LARGE SCALE GENOMIC DNA]</scope>
    <source>
        <strain evidence="2 3">RG1</strain>
    </source>
</reference>
<dbReference type="Proteomes" id="UP000618240">
    <property type="component" value="Unassembled WGS sequence"/>
</dbReference>
<keyword evidence="3" id="KW-1185">Reference proteome</keyword>
<organism evidence="2 3">
    <name type="scientific">Chryseobacterium tagetis</name>
    <dbReference type="NCBI Taxonomy" id="2801334"/>
    <lineage>
        <taxon>Bacteria</taxon>
        <taxon>Pseudomonadati</taxon>
        <taxon>Bacteroidota</taxon>
        <taxon>Flavobacteriia</taxon>
        <taxon>Flavobacteriales</taxon>
        <taxon>Weeksellaceae</taxon>
        <taxon>Chryseobacterium group</taxon>
        <taxon>Chryseobacterium</taxon>
    </lineage>
</organism>
<feature type="region of interest" description="Disordered" evidence="1">
    <location>
        <begin position="1"/>
        <end position="22"/>
    </location>
</feature>
<feature type="compositionally biased region" description="Low complexity" evidence="1">
    <location>
        <begin position="1"/>
        <end position="17"/>
    </location>
</feature>
<comment type="caution">
    <text evidence="2">The sequence shown here is derived from an EMBL/GenBank/DDBJ whole genome shotgun (WGS) entry which is preliminary data.</text>
</comment>